<proteinExistence type="predicted"/>
<dbReference type="EMBL" id="JANATA010000019">
    <property type="protein sequence ID" value="MCP3429320.1"/>
    <property type="molecule type" value="Genomic_DNA"/>
</dbReference>
<gene>
    <name evidence="1" type="ORF">NLF92_10220</name>
</gene>
<protein>
    <recommendedName>
        <fullName evidence="3">Nucleoside-diphosphate-sugar epimerase</fullName>
    </recommendedName>
</protein>
<dbReference type="GO" id="GO:0004029">
    <property type="term" value="F:aldehyde dehydrogenase (NAD+) activity"/>
    <property type="evidence" value="ECO:0007669"/>
    <property type="project" value="TreeGrafter"/>
</dbReference>
<evidence type="ECO:0008006" key="3">
    <source>
        <dbReference type="Google" id="ProtNLM"/>
    </source>
</evidence>
<dbReference type="Gene3D" id="3.40.50.720">
    <property type="entry name" value="NAD(P)-binding Rossmann-like Domain"/>
    <property type="match status" value="1"/>
</dbReference>
<accession>A0AA41WZU0</accession>
<evidence type="ECO:0000313" key="2">
    <source>
        <dbReference type="Proteomes" id="UP001165413"/>
    </source>
</evidence>
<dbReference type="AlphaFoldDB" id="A0AA41WZU0"/>
<sequence>MMRQQYFMCGCGWLGLPLARELHQQGHKLYGTSTRIEQCAYLTESGITAYPLVLSKDTPQHFPSDADHAMFTAMRQSDWVLLNIPPKRRDLQEQPFLSNLQSLVSTILAQNDHTKILFISTTSVFGQFSDTLIELDEMSPTCPTTPSGRVHAQMEQWLLCHYPSQSTVLRLGGLISTTRHPITSICKREYFNDGQQVVNLIHQEDAIGLIKAIFTQQHTGVIFHGCAPEHPSRLTYYRQSAKSKGLVFPDFDQDVLLQPLSGKSIQSRKTQQMLGFKYKFVSPFDML</sequence>
<evidence type="ECO:0000313" key="1">
    <source>
        <dbReference type="EMBL" id="MCP3429320.1"/>
    </source>
</evidence>
<dbReference type="Proteomes" id="UP001165413">
    <property type="component" value="Unassembled WGS sequence"/>
</dbReference>
<keyword evidence="2" id="KW-1185">Reference proteome</keyword>
<dbReference type="PANTHER" id="PTHR48079">
    <property type="entry name" value="PROTEIN YEEZ"/>
    <property type="match status" value="1"/>
</dbReference>
<dbReference type="InterPro" id="IPR051783">
    <property type="entry name" value="NAD(P)-dependent_oxidoreduct"/>
</dbReference>
<dbReference type="RefSeq" id="WP_254101503.1">
    <property type="nucleotide sequence ID" value="NZ_JANATA010000019.1"/>
</dbReference>
<dbReference type="PANTHER" id="PTHR48079:SF6">
    <property type="entry name" value="NAD(P)-BINDING DOMAIN-CONTAINING PROTEIN-RELATED"/>
    <property type="match status" value="1"/>
</dbReference>
<dbReference type="InterPro" id="IPR036291">
    <property type="entry name" value="NAD(P)-bd_dom_sf"/>
</dbReference>
<dbReference type="GO" id="GO:0005737">
    <property type="term" value="C:cytoplasm"/>
    <property type="evidence" value="ECO:0007669"/>
    <property type="project" value="TreeGrafter"/>
</dbReference>
<organism evidence="1 2">
    <name type="scientific">Opacimonas viscosa</name>
    <dbReference type="NCBI Taxonomy" id="2961944"/>
    <lineage>
        <taxon>Bacteria</taxon>
        <taxon>Pseudomonadati</taxon>
        <taxon>Pseudomonadota</taxon>
        <taxon>Gammaproteobacteria</taxon>
        <taxon>Alteromonadales</taxon>
        <taxon>Alteromonadaceae</taxon>
        <taxon>Opacimonas</taxon>
    </lineage>
</organism>
<dbReference type="SUPFAM" id="SSF51735">
    <property type="entry name" value="NAD(P)-binding Rossmann-fold domains"/>
    <property type="match status" value="1"/>
</dbReference>
<comment type="caution">
    <text evidence="1">The sequence shown here is derived from an EMBL/GenBank/DDBJ whole genome shotgun (WGS) entry which is preliminary data.</text>
</comment>
<reference evidence="1" key="1">
    <citation type="submission" date="2022-07" db="EMBL/GenBank/DDBJ databases">
        <title>Characterization of the Novel Bacterium Alteromonas immobilis LMIT006 and Alteromonas gregis LMIT007.</title>
        <authorList>
            <person name="Lin X."/>
        </authorList>
    </citation>
    <scope>NUCLEOTIDE SEQUENCE</scope>
    <source>
        <strain evidence="1">LMIT007</strain>
    </source>
</reference>
<name>A0AA41WZU0_9ALTE</name>